<dbReference type="PANTHER" id="PTHR30151">
    <property type="entry name" value="ALKANE SULFONATE ABC TRANSPORTER-RELATED, MEMBRANE SUBUNIT"/>
    <property type="match status" value="1"/>
</dbReference>
<evidence type="ECO:0000256" key="5">
    <source>
        <dbReference type="ARBA" id="ARBA00022989"/>
    </source>
</evidence>
<keyword evidence="2 7" id="KW-0813">Transport</keyword>
<organism evidence="9 10">
    <name type="scientific">Rhodoferax lithotrophicus</name>
    <dbReference type="NCBI Taxonomy" id="2798804"/>
    <lineage>
        <taxon>Bacteria</taxon>
        <taxon>Pseudomonadati</taxon>
        <taxon>Pseudomonadota</taxon>
        <taxon>Betaproteobacteria</taxon>
        <taxon>Burkholderiales</taxon>
        <taxon>Comamonadaceae</taxon>
        <taxon>Rhodoferax</taxon>
    </lineage>
</organism>
<dbReference type="EMBL" id="AP024238">
    <property type="protein sequence ID" value="BCO26265.1"/>
    <property type="molecule type" value="Genomic_DNA"/>
</dbReference>
<evidence type="ECO:0000256" key="1">
    <source>
        <dbReference type="ARBA" id="ARBA00004651"/>
    </source>
</evidence>
<dbReference type="Pfam" id="PF00528">
    <property type="entry name" value="BPD_transp_1"/>
    <property type="match status" value="1"/>
</dbReference>
<accession>A0ABN6D2R6</accession>
<dbReference type="CDD" id="cd06261">
    <property type="entry name" value="TM_PBP2"/>
    <property type="match status" value="1"/>
</dbReference>
<evidence type="ECO:0000313" key="10">
    <source>
        <dbReference type="Proteomes" id="UP000824366"/>
    </source>
</evidence>
<sequence length="257" mass="28618">MQQTLKQTPAWLSGSGIRLLPLLLALILWQLLGGQVDNKLLPQPSTILHLLWKETSEGDLLFHLGMTLKRVGISFMAAMVLGTILGILMGMFKAIDQVLDTFLIIGLNIPALVIIVICYIWFGLTEYAAIIAVTINKIPMVAVSLREGARALDKSLFQVAQVYQLSKYDIATKMVFPQLLPYIFGATRNGLAIIWKIVLVVELLGCSNGVGFQIGGYFHFFDISGVLTYTLAFMLVVFSIEVLALRPLEKHLLRWRL</sequence>
<keyword evidence="6 7" id="KW-0472">Membrane</keyword>
<keyword evidence="3" id="KW-1003">Cell membrane</keyword>
<dbReference type="InterPro" id="IPR000515">
    <property type="entry name" value="MetI-like"/>
</dbReference>
<evidence type="ECO:0000256" key="6">
    <source>
        <dbReference type="ARBA" id="ARBA00023136"/>
    </source>
</evidence>
<feature type="transmembrane region" description="Helical" evidence="7">
    <location>
        <begin position="12"/>
        <end position="32"/>
    </location>
</feature>
<keyword evidence="5 7" id="KW-1133">Transmembrane helix</keyword>
<comment type="subcellular location">
    <subcellularLocation>
        <location evidence="1 7">Cell membrane</location>
        <topology evidence="1 7">Multi-pass membrane protein</topology>
    </subcellularLocation>
</comment>
<name>A0ABN6D2R6_9BURK</name>
<dbReference type="PANTHER" id="PTHR30151:SF38">
    <property type="entry name" value="ALIPHATIC SULFONATES TRANSPORT PERMEASE PROTEIN SSUC-RELATED"/>
    <property type="match status" value="1"/>
</dbReference>
<dbReference type="Gene3D" id="1.10.3720.10">
    <property type="entry name" value="MetI-like"/>
    <property type="match status" value="1"/>
</dbReference>
<evidence type="ECO:0000313" key="9">
    <source>
        <dbReference type="EMBL" id="BCO26265.1"/>
    </source>
</evidence>
<gene>
    <name evidence="9" type="ORF">MIZ03_1145</name>
</gene>
<evidence type="ECO:0000256" key="7">
    <source>
        <dbReference type="RuleBase" id="RU363032"/>
    </source>
</evidence>
<protein>
    <submittedName>
        <fullName evidence="9">Aliphatic sulfonates transport permease protein SsuC</fullName>
    </submittedName>
</protein>
<feature type="transmembrane region" description="Helical" evidence="7">
    <location>
        <begin position="197"/>
        <end position="220"/>
    </location>
</feature>
<dbReference type="Proteomes" id="UP000824366">
    <property type="component" value="Chromosome"/>
</dbReference>
<feature type="domain" description="ABC transmembrane type-1" evidence="8">
    <location>
        <begin position="64"/>
        <end position="244"/>
    </location>
</feature>
<feature type="transmembrane region" description="Helical" evidence="7">
    <location>
        <begin position="226"/>
        <end position="248"/>
    </location>
</feature>
<keyword evidence="10" id="KW-1185">Reference proteome</keyword>
<dbReference type="RefSeq" id="WP_223909496.1">
    <property type="nucleotide sequence ID" value="NZ_AP024238.1"/>
</dbReference>
<evidence type="ECO:0000256" key="4">
    <source>
        <dbReference type="ARBA" id="ARBA00022692"/>
    </source>
</evidence>
<dbReference type="PROSITE" id="PS50928">
    <property type="entry name" value="ABC_TM1"/>
    <property type="match status" value="1"/>
</dbReference>
<dbReference type="SUPFAM" id="SSF161098">
    <property type="entry name" value="MetI-like"/>
    <property type="match status" value="1"/>
</dbReference>
<evidence type="ECO:0000256" key="2">
    <source>
        <dbReference type="ARBA" id="ARBA00022448"/>
    </source>
</evidence>
<evidence type="ECO:0000256" key="3">
    <source>
        <dbReference type="ARBA" id="ARBA00022475"/>
    </source>
</evidence>
<dbReference type="InterPro" id="IPR035906">
    <property type="entry name" value="MetI-like_sf"/>
</dbReference>
<comment type="similarity">
    <text evidence="7">Belongs to the binding-protein-dependent transport system permease family.</text>
</comment>
<reference evidence="9 10" key="1">
    <citation type="journal article" date="2021" name="Microbiol. Spectr.">
        <title>A Single Bacterium Capable of Oxidation and Reduction of Iron at Circumneutral pH.</title>
        <authorList>
            <person name="Kato S."/>
            <person name="Ohkuma M."/>
        </authorList>
    </citation>
    <scope>NUCLEOTIDE SEQUENCE [LARGE SCALE GENOMIC DNA]</scope>
    <source>
        <strain evidence="9 10">MIZ03</strain>
    </source>
</reference>
<feature type="transmembrane region" description="Helical" evidence="7">
    <location>
        <begin position="71"/>
        <end position="90"/>
    </location>
</feature>
<keyword evidence="4 7" id="KW-0812">Transmembrane</keyword>
<feature type="transmembrane region" description="Helical" evidence="7">
    <location>
        <begin position="102"/>
        <end position="122"/>
    </location>
</feature>
<evidence type="ECO:0000259" key="8">
    <source>
        <dbReference type="PROSITE" id="PS50928"/>
    </source>
</evidence>
<proteinExistence type="inferred from homology"/>